<evidence type="ECO:0000313" key="2">
    <source>
        <dbReference type="EMBL" id="MED6220600.1"/>
    </source>
</evidence>
<dbReference type="Proteomes" id="UP001341840">
    <property type="component" value="Unassembled WGS sequence"/>
</dbReference>
<keyword evidence="3" id="KW-1185">Reference proteome</keyword>
<accession>A0ABU6ZF67</accession>
<organism evidence="2 3">
    <name type="scientific">Stylosanthes scabra</name>
    <dbReference type="NCBI Taxonomy" id="79078"/>
    <lineage>
        <taxon>Eukaryota</taxon>
        <taxon>Viridiplantae</taxon>
        <taxon>Streptophyta</taxon>
        <taxon>Embryophyta</taxon>
        <taxon>Tracheophyta</taxon>
        <taxon>Spermatophyta</taxon>
        <taxon>Magnoliopsida</taxon>
        <taxon>eudicotyledons</taxon>
        <taxon>Gunneridae</taxon>
        <taxon>Pentapetalae</taxon>
        <taxon>rosids</taxon>
        <taxon>fabids</taxon>
        <taxon>Fabales</taxon>
        <taxon>Fabaceae</taxon>
        <taxon>Papilionoideae</taxon>
        <taxon>50 kb inversion clade</taxon>
        <taxon>dalbergioids sensu lato</taxon>
        <taxon>Dalbergieae</taxon>
        <taxon>Pterocarpus clade</taxon>
        <taxon>Stylosanthes</taxon>
    </lineage>
</organism>
<proteinExistence type="predicted"/>
<protein>
    <submittedName>
        <fullName evidence="2">Uncharacterized protein</fullName>
    </submittedName>
</protein>
<gene>
    <name evidence="2" type="ORF">PIB30_046281</name>
</gene>
<comment type="caution">
    <text evidence="2">The sequence shown here is derived from an EMBL/GenBank/DDBJ whole genome shotgun (WGS) entry which is preliminary data.</text>
</comment>
<reference evidence="2 3" key="1">
    <citation type="journal article" date="2023" name="Plants (Basel)">
        <title>Bridging the Gap: Combining Genomics and Transcriptomics Approaches to Understand Stylosanthes scabra, an Orphan Legume from the Brazilian Caatinga.</title>
        <authorList>
            <person name="Ferreira-Neto J.R.C."/>
            <person name="da Silva M.D."/>
            <person name="Binneck E."/>
            <person name="de Melo N.F."/>
            <person name="da Silva R.H."/>
            <person name="de Melo A.L.T.M."/>
            <person name="Pandolfi V."/>
            <person name="Bustamante F.O."/>
            <person name="Brasileiro-Vidal A.C."/>
            <person name="Benko-Iseppon A.M."/>
        </authorList>
    </citation>
    <scope>NUCLEOTIDE SEQUENCE [LARGE SCALE GENOMIC DNA]</scope>
    <source>
        <tissue evidence="2">Leaves</tissue>
    </source>
</reference>
<feature type="region of interest" description="Disordered" evidence="1">
    <location>
        <begin position="1"/>
        <end position="32"/>
    </location>
</feature>
<name>A0ABU6ZF67_9FABA</name>
<evidence type="ECO:0000256" key="1">
    <source>
        <dbReference type="SAM" id="MobiDB-lite"/>
    </source>
</evidence>
<feature type="compositionally biased region" description="Basic and acidic residues" evidence="1">
    <location>
        <begin position="9"/>
        <end position="25"/>
    </location>
</feature>
<sequence length="87" mass="10103">MAQICRRGSHPESSHRGYRQAEKGKPQYQTDVQSERRLRFQNEFYQNRELPGVKETREAGCEGKHPAITKIRGRASPQAWNVHSPTR</sequence>
<dbReference type="EMBL" id="JASCZI010272148">
    <property type="protein sequence ID" value="MED6220600.1"/>
    <property type="molecule type" value="Genomic_DNA"/>
</dbReference>
<evidence type="ECO:0000313" key="3">
    <source>
        <dbReference type="Proteomes" id="UP001341840"/>
    </source>
</evidence>